<comment type="caution">
    <text evidence="2">The sequence shown here is derived from an EMBL/GenBank/DDBJ whole genome shotgun (WGS) entry which is preliminary data.</text>
</comment>
<dbReference type="Pfam" id="PF09424">
    <property type="entry name" value="YqeY"/>
    <property type="match status" value="1"/>
</dbReference>
<keyword evidence="1" id="KW-0496">Mitochondrion</keyword>
<accession>A0A8H5HMQ2</accession>
<dbReference type="InterPro" id="IPR003789">
    <property type="entry name" value="Asn/Gln_tRNA_amidoTrase-B-like"/>
</dbReference>
<dbReference type="GO" id="GO:0005739">
    <property type="term" value="C:mitochondrion"/>
    <property type="evidence" value="ECO:0007669"/>
    <property type="project" value="UniProtKB-SubCell"/>
</dbReference>
<name>A0A8H5HMQ2_9AGAR</name>
<dbReference type="OrthoDB" id="538640at2759"/>
<evidence type="ECO:0000256" key="1">
    <source>
        <dbReference type="RuleBase" id="RU365099"/>
    </source>
</evidence>
<dbReference type="PANTHER" id="PTHR28055:SF1">
    <property type="entry name" value="ALTERED INHERITANCE OF MITOCHONDRIA PROTEIN 41, MITOCHONDRIAL"/>
    <property type="match status" value="1"/>
</dbReference>
<dbReference type="InterPro" id="IPR042184">
    <property type="entry name" value="YqeY/Aim41_N"/>
</dbReference>
<dbReference type="Proteomes" id="UP000565441">
    <property type="component" value="Unassembled WGS sequence"/>
</dbReference>
<dbReference type="AlphaFoldDB" id="A0A8H5HMQ2"/>
<proteinExistence type="inferred from homology"/>
<comment type="subcellular location">
    <subcellularLocation>
        <location evidence="1">Mitochondrion</location>
    </subcellularLocation>
</comment>
<protein>
    <recommendedName>
        <fullName evidence="1">Altered inheritance of mitochondria protein 41</fullName>
    </recommendedName>
</protein>
<keyword evidence="3" id="KW-1185">Reference proteome</keyword>
<dbReference type="PANTHER" id="PTHR28055">
    <property type="entry name" value="ALTERED INHERITANCE OF MITOCHONDRIA PROTEIN 41, MITOCHONDRIAL"/>
    <property type="match status" value="1"/>
</dbReference>
<sequence>MTMSFASLRVISRSLINAHRRRHYTTSNDPTDLRARLMDEIKAAMKVKDAVTSTTLRSVLSDVYAADKVSNGKVPSSTVANIVRKAVVRRNEAAAKFTQASRQELADKELRETEILSKFLPPLLSEAEIDQALREIIGALPAGFNPQKSLGHIYKEFYLKVNKSAVDTSLVKRRADVLLAAK</sequence>
<comment type="similarity">
    <text evidence="1">Belongs to the AIM41 family.</text>
</comment>
<reference evidence="2 3" key="1">
    <citation type="journal article" date="2020" name="ISME J.">
        <title>Uncovering the hidden diversity of litter-decomposition mechanisms in mushroom-forming fungi.</title>
        <authorList>
            <person name="Floudas D."/>
            <person name="Bentzer J."/>
            <person name="Ahren D."/>
            <person name="Johansson T."/>
            <person name="Persson P."/>
            <person name="Tunlid A."/>
        </authorList>
    </citation>
    <scope>NUCLEOTIDE SEQUENCE [LARGE SCALE GENOMIC DNA]</scope>
    <source>
        <strain evidence="2 3">CBS 661.87</strain>
    </source>
</reference>
<evidence type="ECO:0000313" key="3">
    <source>
        <dbReference type="Proteomes" id="UP000565441"/>
    </source>
</evidence>
<gene>
    <name evidence="1" type="primary">AIM41</name>
    <name evidence="2" type="ORF">D9615_002409</name>
</gene>
<evidence type="ECO:0000313" key="2">
    <source>
        <dbReference type="EMBL" id="KAF5385931.1"/>
    </source>
</evidence>
<organism evidence="2 3">
    <name type="scientific">Tricholomella constricta</name>
    <dbReference type="NCBI Taxonomy" id="117010"/>
    <lineage>
        <taxon>Eukaryota</taxon>
        <taxon>Fungi</taxon>
        <taxon>Dikarya</taxon>
        <taxon>Basidiomycota</taxon>
        <taxon>Agaricomycotina</taxon>
        <taxon>Agaricomycetes</taxon>
        <taxon>Agaricomycetidae</taxon>
        <taxon>Agaricales</taxon>
        <taxon>Tricholomatineae</taxon>
        <taxon>Lyophyllaceae</taxon>
        <taxon>Tricholomella</taxon>
    </lineage>
</organism>
<dbReference type="GO" id="GO:0016884">
    <property type="term" value="F:carbon-nitrogen ligase activity, with glutamine as amido-N-donor"/>
    <property type="evidence" value="ECO:0007669"/>
    <property type="project" value="UniProtKB-UniRule"/>
</dbReference>
<dbReference type="Gene3D" id="1.10.1510.10">
    <property type="entry name" value="Uncharacterised protein YqeY/AIM41 PF09424, N-terminal domain"/>
    <property type="match status" value="1"/>
</dbReference>
<dbReference type="InterPro" id="IPR019004">
    <property type="entry name" value="YqeY/Aim41"/>
</dbReference>
<dbReference type="EMBL" id="JAACJP010000003">
    <property type="protein sequence ID" value="KAF5385931.1"/>
    <property type="molecule type" value="Genomic_DNA"/>
</dbReference>
<dbReference type="SUPFAM" id="SSF89095">
    <property type="entry name" value="GatB/YqeY motif"/>
    <property type="match status" value="1"/>
</dbReference>